<sequence length="140" mass="16303">MGSGVIVAPSARKHGISDEDPETAARFVLAGETLDNENPQRGVVQRPPRHTHLRRDVTDRPSTERFWILPRHDPILSTTDRNETQDGSPVHRRQQRHNRRPRNCQESRFRRGWRLLTRAGRDQGCPTPGRELKVWYRSSR</sequence>
<evidence type="ECO:0000313" key="2">
    <source>
        <dbReference type="EMBL" id="RRD03267.1"/>
    </source>
</evidence>
<organism evidence="2 3">
    <name type="scientific">Arachnia propionica</name>
    <dbReference type="NCBI Taxonomy" id="1750"/>
    <lineage>
        <taxon>Bacteria</taxon>
        <taxon>Bacillati</taxon>
        <taxon>Actinomycetota</taxon>
        <taxon>Actinomycetes</taxon>
        <taxon>Propionibacteriales</taxon>
        <taxon>Propionibacteriaceae</taxon>
        <taxon>Arachnia</taxon>
    </lineage>
</organism>
<comment type="caution">
    <text evidence="2">The sequence shown here is derived from an EMBL/GenBank/DDBJ whole genome shotgun (WGS) entry which is preliminary data.</text>
</comment>
<feature type="compositionally biased region" description="Basic residues" evidence="1">
    <location>
        <begin position="90"/>
        <end position="102"/>
    </location>
</feature>
<evidence type="ECO:0000256" key="1">
    <source>
        <dbReference type="SAM" id="MobiDB-lite"/>
    </source>
</evidence>
<protein>
    <submittedName>
        <fullName evidence="2">Uncharacterized protein</fullName>
    </submittedName>
</protein>
<feature type="region of interest" description="Disordered" evidence="1">
    <location>
        <begin position="1"/>
        <end position="22"/>
    </location>
</feature>
<name>A0A3P1T195_9ACTN</name>
<dbReference type="AlphaFoldDB" id="A0A3P1T195"/>
<evidence type="ECO:0000313" key="3">
    <source>
        <dbReference type="Proteomes" id="UP000280819"/>
    </source>
</evidence>
<reference evidence="2 3" key="1">
    <citation type="submission" date="2018-11" db="EMBL/GenBank/DDBJ databases">
        <title>Genomes From Bacteria Associated with the Canine Oral Cavity: a Test Case for Automated Genome-Based Taxonomic Assignment.</title>
        <authorList>
            <person name="Coil D.A."/>
            <person name="Jospin G."/>
            <person name="Darling A.E."/>
            <person name="Wallis C."/>
            <person name="Davis I.J."/>
            <person name="Harris S."/>
            <person name="Eisen J.A."/>
            <person name="Holcombe L.J."/>
            <person name="O'Flynn C."/>
        </authorList>
    </citation>
    <scope>NUCLEOTIDE SEQUENCE [LARGE SCALE GENOMIC DNA]</scope>
    <source>
        <strain evidence="2 3">OH887_COT-365</strain>
    </source>
</reference>
<gene>
    <name evidence="2" type="ORF">EII34_14790</name>
</gene>
<proteinExistence type="predicted"/>
<feature type="region of interest" description="Disordered" evidence="1">
    <location>
        <begin position="76"/>
        <end position="106"/>
    </location>
</feature>
<accession>A0A3P1T195</accession>
<dbReference type="EMBL" id="RQZG01000024">
    <property type="protein sequence ID" value="RRD03267.1"/>
    <property type="molecule type" value="Genomic_DNA"/>
</dbReference>
<dbReference type="Proteomes" id="UP000280819">
    <property type="component" value="Unassembled WGS sequence"/>
</dbReference>